<protein>
    <submittedName>
        <fullName evidence="2">Uncharacterized protein</fullName>
    </submittedName>
</protein>
<dbReference type="HOGENOM" id="CLU_1360549_0_0_1"/>
<feature type="region of interest" description="Disordered" evidence="1">
    <location>
        <begin position="1"/>
        <end position="45"/>
    </location>
</feature>
<organism evidence="2 3">
    <name type="scientific">Hebeloma cylindrosporum</name>
    <dbReference type="NCBI Taxonomy" id="76867"/>
    <lineage>
        <taxon>Eukaryota</taxon>
        <taxon>Fungi</taxon>
        <taxon>Dikarya</taxon>
        <taxon>Basidiomycota</taxon>
        <taxon>Agaricomycotina</taxon>
        <taxon>Agaricomycetes</taxon>
        <taxon>Agaricomycetidae</taxon>
        <taxon>Agaricales</taxon>
        <taxon>Agaricineae</taxon>
        <taxon>Hymenogastraceae</taxon>
        <taxon>Hebeloma</taxon>
    </lineage>
</organism>
<dbReference type="EMBL" id="KN831795">
    <property type="protein sequence ID" value="KIM37810.1"/>
    <property type="molecule type" value="Genomic_DNA"/>
</dbReference>
<evidence type="ECO:0000256" key="1">
    <source>
        <dbReference type="SAM" id="MobiDB-lite"/>
    </source>
</evidence>
<proteinExistence type="predicted"/>
<evidence type="ECO:0000313" key="2">
    <source>
        <dbReference type="EMBL" id="KIM37810.1"/>
    </source>
</evidence>
<gene>
    <name evidence="2" type="ORF">M413DRAFT_256408</name>
</gene>
<reference evidence="3" key="2">
    <citation type="submission" date="2015-01" db="EMBL/GenBank/DDBJ databases">
        <title>Evolutionary Origins and Diversification of the Mycorrhizal Mutualists.</title>
        <authorList>
            <consortium name="DOE Joint Genome Institute"/>
            <consortium name="Mycorrhizal Genomics Consortium"/>
            <person name="Kohler A."/>
            <person name="Kuo A."/>
            <person name="Nagy L.G."/>
            <person name="Floudas D."/>
            <person name="Copeland A."/>
            <person name="Barry K.W."/>
            <person name="Cichocki N."/>
            <person name="Veneault-Fourrey C."/>
            <person name="LaButti K."/>
            <person name="Lindquist E.A."/>
            <person name="Lipzen A."/>
            <person name="Lundell T."/>
            <person name="Morin E."/>
            <person name="Murat C."/>
            <person name="Riley R."/>
            <person name="Ohm R."/>
            <person name="Sun H."/>
            <person name="Tunlid A."/>
            <person name="Henrissat B."/>
            <person name="Grigoriev I.V."/>
            <person name="Hibbett D.S."/>
            <person name="Martin F."/>
        </authorList>
    </citation>
    <scope>NUCLEOTIDE SEQUENCE [LARGE SCALE GENOMIC DNA]</scope>
    <source>
        <strain evidence="3">h7</strain>
    </source>
</reference>
<dbReference type="AlphaFoldDB" id="A0A0C3BM70"/>
<evidence type="ECO:0000313" key="3">
    <source>
        <dbReference type="Proteomes" id="UP000053424"/>
    </source>
</evidence>
<dbReference type="OrthoDB" id="3004391at2759"/>
<keyword evidence="3" id="KW-1185">Reference proteome</keyword>
<name>A0A0C3BM70_HEBCY</name>
<sequence length="201" mass="22113">MGNAMDDTKSANALEKPKAPKQPRPPLTLEDIGEAPPLMNTGHPRTGKRVRLRVLAFPFPPEAQDEWADRRKFALHLNQDSRQFETHLGSPKTNAQDVSTGPRALQRQAQYRMHRYRRHVECDSCGVGARGGSGAHTGSAEGFGNQEAPVLGQAGPSMSHSAPPPPSRYGAPRVVYLHANSSDFSTVKDRSGIWYMSCWRS</sequence>
<reference evidence="2 3" key="1">
    <citation type="submission" date="2014-04" db="EMBL/GenBank/DDBJ databases">
        <authorList>
            <consortium name="DOE Joint Genome Institute"/>
            <person name="Kuo A."/>
            <person name="Gay G."/>
            <person name="Dore J."/>
            <person name="Kohler A."/>
            <person name="Nagy L.G."/>
            <person name="Floudas D."/>
            <person name="Copeland A."/>
            <person name="Barry K.W."/>
            <person name="Cichocki N."/>
            <person name="Veneault-Fourrey C."/>
            <person name="LaButti K."/>
            <person name="Lindquist E.A."/>
            <person name="Lipzen A."/>
            <person name="Lundell T."/>
            <person name="Morin E."/>
            <person name="Murat C."/>
            <person name="Sun H."/>
            <person name="Tunlid A."/>
            <person name="Henrissat B."/>
            <person name="Grigoriev I.V."/>
            <person name="Hibbett D.S."/>
            <person name="Martin F."/>
            <person name="Nordberg H.P."/>
            <person name="Cantor M.N."/>
            <person name="Hua S.X."/>
        </authorList>
    </citation>
    <scope>NUCLEOTIDE SEQUENCE [LARGE SCALE GENOMIC DNA]</scope>
    <source>
        <strain evidence="3">h7</strain>
    </source>
</reference>
<accession>A0A0C3BM70</accession>
<feature type="region of interest" description="Disordered" evidence="1">
    <location>
        <begin position="129"/>
        <end position="167"/>
    </location>
</feature>
<dbReference type="Proteomes" id="UP000053424">
    <property type="component" value="Unassembled WGS sequence"/>
</dbReference>